<evidence type="ECO:0000313" key="6">
    <source>
        <dbReference type="EMBL" id="KAF2793628.1"/>
    </source>
</evidence>
<dbReference type="OrthoDB" id="2382073at2759"/>
<keyword evidence="4" id="KW-0663">Pyridoxal phosphate</keyword>
<dbReference type="Pfam" id="PF00155">
    <property type="entry name" value="Aminotran_1_2"/>
    <property type="match status" value="1"/>
</dbReference>
<dbReference type="InterPro" id="IPR015421">
    <property type="entry name" value="PyrdxlP-dep_Trfase_major"/>
</dbReference>
<dbReference type="GO" id="GO:0016740">
    <property type="term" value="F:transferase activity"/>
    <property type="evidence" value="ECO:0007669"/>
    <property type="project" value="UniProtKB-KW"/>
</dbReference>
<protein>
    <submittedName>
        <fullName evidence="6">PLP-dependent transferase</fullName>
    </submittedName>
</protein>
<evidence type="ECO:0000256" key="1">
    <source>
        <dbReference type="ARBA" id="ARBA00001933"/>
    </source>
</evidence>
<dbReference type="AlphaFoldDB" id="A0A6A6XB62"/>
<dbReference type="InterPro" id="IPR004839">
    <property type="entry name" value="Aminotransferase_I/II_large"/>
</dbReference>
<evidence type="ECO:0000313" key="7">
    <source>
        <dbReference type="Proteomes" id="UP000799757"/>
    </source>
</evidence>
<dbReference type="Proteomes" id="UP000799757">
    <property type="component" value="Unassembled WGS sequence"/>
</dbReference>
<feature type="domain" description="Aminotransferase class I/classII large" evidence="5">
    <location>
        <begin position="35"/>
        <end position="396"/>
    </location>
</feature>
<sequence length="426" mass="46722">MGSNPKDQPLEKALRTLLDRRRTQSTLRTLTLPSQQVDFSSNDFLSLSTSPVLRSAFLKELSASNLPLGSGGSRLLDGNSQYAEDLERQIAAFHRAPTGLLFNSGFDANAGFFASVPQPGDFVVYDELIHASVHDGMKLSRASSRLSFKHNCVADLRRVLQGCLLGSEALRDGRSHVVIAVEAIYSMDGDLAPLKSIVEVVEDTLPRGVGYIVVDEAHSTGVIGPYGRGLVCELELEDRIFARLHTFGKALACNGAIILGSDLLRHYLINYARPLIYTTFMSYPTLAAIRASYGLLRQGHTVALASQLRYLIQTLFAGLNSASPAFSNLLTVPETCPNSPIFSIQTAEPKIVAKFLQDRGMMVRAVVPPTVPEGTSRIRVCLHAGNTQEEIRKLVTDMEVWALSRTQGNVTEKRRKKDKIVVRARL</sequence>
<evidence type="ECO:0000256" key="2">
    <source>
        <dbReference type="ARBA" id="ARBA00010008"/>
    </source>
</evidence>
<dbReference type="InterPro" id="IPR015424">
    <property type="entry name" value="PyrdxlP-dep_Trfase"/>
</dbReference>
<name>A0A6A6XB62_9PLEO</name>
<proteinExistence type="inferred from homology"/>
<dbReference type="Gene3D" id="3.40.640.10">
    <property type="entry name" value="Type I PLP-dependent aspartate aminotransferase-like (Major domain)"/>
    <property type="match status" value="1"/>
</dbReference>
<dbReference type="InterPro" id="IPR050087">
    <property type="entry name" value="AON_synthase_class-II"/>
</dbReference>
<keyword evidence="3 6" id="KW-0808">Transferase</keyword>
<accession>A0A6A6XB62</accession>
<evidence type="ECO:0000259" key="5">
    <source>
        <dbReference type="Pfam" id="PF00155"/>
    </source>
</evidence>
<gene>
    <name evidence="6" type="ORF">K505DRAFT_325342</name>
</gene>
<organism evidence="6 7">
    <name type="scientific">Melanomma pulvis-pyrius CBS 109.77</name>
    <dbReference type="NCBI Taxonomy" id="1314802"/>
    <lineage>
        <taxon>Eukaryota</taxon>
        <taxon>Fungi</taxon>
        <taxon>Dikarya</taxon>
        <taxon>Ascomycota</taxon>
        <taxon>Pezizomycotina</taxon>
        <taxon>Dothideomycetes</taxon>
        <taxon>Pleosporomycetidae</taxon>
        <taxon>Pleosporales</taxon>
        <taxon>Melanommataceae</taxon>
        <taxon>Melanomma</taxon>
    </lineage>
</organism>
<comment type="similarity">
    <text evidence="2">Belongs to the class-II pyridoxal-phosphate-dependent aminotransferase family. BioF subfamily.</text>
</comment>
<dbReference type="PANTHER" id="PTHR13693">
    <property type="entry name" value="CLASS II AMINOTRANSFERASE/8-AMINO-7-OXONONANOATE SYNTHASE"/>
    <property type="match status" value="1"/>
</dbReference>
<dbReference type="GO" id="GO:0030170">
    <property type="term" value="F:pyridoxal phosphate binding"/>
    <property type="evidence" value="ECO:0007669"/>
    <property type="project" value="InterPro"/>
</dbReference>
<dbReference type="PANTHER" id="PTHR13693:SF77">
    <property type="entry name" value="8-AMINO-7-OXONONANOATE SYNTHASE"/>
    <property type="match status" value="1"/>
</dbReference>
<reference evidence="6" key="1">
    <citation type="journal article" date="2020" name="Stud. Mycol.">
        <title>101 Dothideomycetes genomes: a test case for predicting lifestyles and emergence of pathogens.</title>
        <authorList>
            <person name="Haridas S."/>
            <person name="Albert R."/>
            <person name="Binder M."/>
            <person name="Bloem J."/>
            <person name="Labutti K."/>
            <person name="Salamov A."/>
            <person name="Andreopoulos B."/>
            <person name="Baker S."/>
            <person name="Barry K."/>
            <person name="Bills G."/>
            <person name="Bluhm B."/>
            <person name="Cannon C."/>
            <person name="Castanera R."/>
            <person name="Culley D."/>
            <person name="Daum C."/>
            <person name="Ezra D."/>
            <person name="Gonzalez J."/>
            <person name="Henrissat B."/>
            <person name="Kuo A."/>
            <person name="Liang C."/>
            <person name="Lipzen A."/>
            <person name="Lutzoni F."/>
            <person name="Magnuson J."/>
            <person name="Mondo S."/>
            <person name="Nolan M."/>
            <person name="Ohm R."/>
            <person name="Pangilinan J."/>
            <person name="Park H.-J."/>
            <person name="Ramirez L."/>
            <person name="Alfaro M."/>
            <person name="Sun H."/>
            <person name="Tritt A."/>
            <person name="Yoshinaga Y."/>
            <person name="Zwiers L.-H."/>
            <person name="Turgeon B."/>
            <person name="Goodwin S."/>
            <person name="Spatafora J."/>
            <person name="Crous P."/>
            <person name="Grigoriev I."/>
        </authorList>
    </citation>
    <scope>NUCLEOTIDE SEQUENCE</scope>
    <source>
        <strain evidence="6">CBS 109.77</strain>
    </source>
</reference>
<comment type="cofactor">
    <cofactor evidence="1">
        <name>pyridoxal 5'-phosphate</name>
        <dbReference type="ChEBI" id="CHEBI:597326"/>
    </cofactor>
</comment>
<evidence type="ECO:0000256" key="3">
    <source>
        <dbReference type="ARBA" id="ARBA00022679"/>
    </source>
</evidence>
<keyword evidence="7" id="KW-1185">Reference proteome</keyword>
<dbReference type="SUPFAM" id="SSF53383">
    <property type="entry name" value="PLP-dependent transferases"/>
    <property type="match status" value="1"/>
</dbReference>
<dbReference type="EMBL" id="MU001920">
    <property type="protein sequence ID" value="KAF2793628.1"/>
    <property type="molecule type" value="Genomic_DNA"/>
</dbReference>
<dbReference type="Gene3D" id="3.90.1150.10">
    <property type="entry name" value="Aspartate Aminotransferase, domain 1"/>
    <property type="match status" value="1"/>
</dbReference>
<evidence type="ECO:0000256" key="4">
    <source>
        <dbReference type="ARBA" id="ARBA00022898"/>
    </source>
</evidence>
<dbReference type="InterPro" id="IPR015422">
    <property type="entry name" value="PyrdxlP-dep_Trfase_small"/>
</dbReference>
<dbReference type="GO" id="GO:0009102">
    <property type="term" value="P:biotin biosynthetic process"/>
    <property type="evidence" value="ECO:0007669"/>
    <property type="project" value="TreeGrafter"/>
</dbReference>